<evidence type="ECO:0000313" key="1">
    <source>
        <dbReference type="EMBL" id="MBX8631876.1"/>
    </source>
</evidence>
<dbReference type="NCBIfam" id="NF003364">
    <property type="entry name" value="PRK04439.1-3"/>
    <property type="match status" value="1"/>
</dbReference>
<dbReference type="EC" id="2.5.1.6" evidence="2"/>
<dbReference type="InterPro" id="IPR027790">
    <property type="entry name" value="AdoMet_synthase_2_family"/>
</dbReference>
<sequence>MVILAKNVTVKGLKADPIEKKETEMVERKGIGHPDSVADGISEQVSRGLSRYYLKHYGRVLHHNTDECQIVGGQAKPMFGGGVVSEPIYILLVGRATTKVNGETIPFKEIAEEAAIKYLRTTFPDLDADKNVVLDTKIGQGSVDLRGLYDTQKYLANDTSFGVGFAPFSEAEKITKETELYINGKMKETIPESGKDVKVMTSRRGNRIDVTCAIAMVGKRIADRDHYISLKEEMREKILDYAARYTDREVVVHINTADDYESGIYYNTVTGLSMENGDDGSVGRGNRVNGLITPFRPMSLEAAAGKNPVTHVGKIYNLLSMQVAEKIYDAAGGDIEEVNVRILSQIGKPVSEPLSANIDLILSDGVKIGRWSTEAENILTDYLDNIDKYVTQRVIRDELSVF</sequence>
<accession>A0A8J8CE44</accession>
<dbReference type="PANTHER" id="PTHR36697:SF1">
    <property type="entry name" value="S-ADENOSYLMETHIONINE SYNTHASE"/>
    <property type="match status" value="1"/>
</dbReference>
<dbReference type="Gene3D" id="3.30.300.340">
    <property type="entry name" value="S-adenosylmethionine synthetase, N-terminal domain"/>
    <property type="match status" value="1"/>
</dbReference>
<dbReference type="AlphaFoldDB" id="A0A8J8CE44"/>
<dbReference type="Proteomes" id="UP000716004">
    <property type="component" value="Unassembled WGS sequence"/>
</dbReference>
<gene>
    <name evidence="1" type="ORF">J9259_05085</name>
    <name evidence="2" type="ORF">KIY12_05945</name>
</gene>
<evidence type="ECO:0000313" key="2">
    <source>
        <dbReference type="EMBL" id="MBX8644247.1"/>
    </source>
</evidence>
<keyword evidence="2" id="KW-0808">Transferase</keyword>
<dbReference type="EMBL" id="JAGVSJ010000010">
    <property type="protein sequence ID" value="MBX8631876.1"/>
    <property type="molecule type" value="Genomic_DNA"/>
</dbReference>
<proteinExistence type="predicted"/>
<dbReference type="Gene3D" id="3.30.300.280">
    <property type="entry name" value="S-adenosylmethionine synthetase, C-terminal domain"/>
    <property type="match status" value="1"/>
</dbReference>
<dbReference type="EMBL" id="JAHEAC010000047">
    <property type="protein sequence ID" value="MBX8644247.1"/>
    <property type="molecule type" value="Genomic_DNA"/>
</dbReference>
<dbReference type="Proteomes" id="UP000750197">
    <property type="component" value="Unassembled WGS sequence"/>
</dbReference>
<reference evidence="2" key="1">
    <citation type="submission" date="2021-05" db="EMBL/GenBank/DDBJ databases">
        <title>Genomic insights into ecological role and evolution of a novel Thermoplasmata order Candidatus Sysuiplasmatales.</title>
        <authorList>
            <person name="Yuan Y."/>
        </authorList>
    </citation>
    <scope>NUCLEOTIDE SEQUENCE</scope>
    <source>
        <strain evidence="2">TUT19-bin139</strain>
        <strain evidence="1">YP2-bin.285</strain>
    </source>
</reference>
<dbReference type="PANTHER" id="PTHR36697">
    <property type="entry name" value="S-ADENOSYLMETHIONINE SYNTHASE"/>
    <property type="match status" value="1"/>
</dbReference>
<dbReference type="Gene3D" id="3.30.300.10">
    <property type="match status" value="1"/>
</dbReference>
<dbReference type="GO" id="GO:0004478">
    <property type="term" value="F:methionine adenosyltransferase activity"/>
    <property type="evidence" value="ECO:0007669"/>
    <property type="project" value="UniProtKB-EC"/>
</dbReference>
<evidence type="ECO:0000313" key="3">
    <source>
        <dbReference type="Proteomes" id="UP000750197"/>
    </source>
</evidence>
<dbReference type="InterPro" id="IPR042544">
    <property type="entry name" value="AdoMet_synthase_3"/>
</dbReference>
<organism evidence="2 3">
    <name type="scientific">Candidatus Sysuiplasma superficiale</name>
    <dbReference type="NCBI Taxonomy" id="2823368"/>
    <lineage>
        <taxon>Archaea</taxon>
        <taxon>Methanobacteriati</taxon>
        <taxon>Thermoplasmatota</taxon>
        <taxon>Thermoplasmata</taxon>
        <taxon>Candidatus Sysuiplasmatales</taxon>
        <taxon>Candidatus Sysuiplasmataceae</taxon>
        <taxon>Candidatus Sysuiplasma</taxon>
    </lineage>
</organism>
<comment type="caution">
    <text evidence="2">The sequence shown here is derived from an EMBL/GenBank/DDBJ whole genome shotgun (WGS) entry which is preliminary data.</text>
</comment>
<dbReference type="NCBIfam" id="NF003366">
    <property type="entry name" value="PRK04439.1-5"/>
    <property type="match status" value="1"/>
</dbReference>
<dbReference type="InterPro" id="IPR042543">
    <property type="entry name" value="AdoMet_synthase_2"/>
</dbReference>
<protein>
    <submittedName>
        <fullName evidence="2">Methionine adenosyltransferase</fullName>
        <ecNumber evidence="2">2.5.1.6</ecNumber>
    </submittedName>
</protein>
<dbReference type="Pfam" id="PF01941">
    <property type="entry name" value="AdoMet_Synthase"/>
    <property type="match status" value="1"/>
</dbReference>
<name>A0A8J8CE44_9ARCH</name>